<dbReference type="CDD" id="cd01109">
    <property type="entry name" value="HTH_YyaN"/>
    <property type="match status" value="1"/>
</dbReference>
<keyword evidence="1" id="KW-0238">DNA-binding</keyword>
<dbReference type="PANTHER" id="PTHR30204">
    <property type="entry name" value="REDOX-CYCLING DRUG-SENSING TRANSCRIPTIONAL ACTIVATOR SOXR"/>
    <property type="match status" value="1"/>
</dbReference>
<name>A0A261FX44_9BIFI</name>
<dbReference type="OrthoDB" id="9802944at2"/>
<evidence type="ECO:0000313" key="4">
    <source>
        <dbReference type="Proteomes" id="UP000216352"/>
    </source>
</evidence>
<dbReference type="EMBL" id="MWWX01000001">
    <property type="protein sequence ID" value="OZG63326.1"/>
    <property type="molecule type" value="Genomic_DNA"/>
</dbReference>
<dbReference type="STRING" id="1603886.GCA_001895165_01128"/>
<accession>A0A261FX44</accession>
<dbReference type="Gene3D" id="1.10.1660.10">
    <property type="match status" value="1"/>
</dbReference>
<protein>
    <submittedName>
        <fullName evidence="3">Transcriptional regulator</fullName>
    </submittedName>
</protein>
<dbReference type="InterPro" id="IPR000551">
    <property type="entry name" value="MerR-type_HTH_dom"/>
</dbReference>
<keyword evidence="4" id="KW-1185">Reference proteome</keyword>
<dbReference type="SMART" id="SM00422">
    <property type="entry name" value="HTH_MERR"/>
    <property type="match status" value="1"/>
</dbReference>
<evidence type="ECO:0000256" key="1">
    <source>
        <dbReference type="ARBA" id="ARBA00023125"/>
    </source>
</evidence>
<evidence type="ECO:0000313" key="3">
    <source>
        <dbReference type="EMBL" id="OZG63326.1"/>
    </source>
</evidence>
<reference evidence="3 4" key="1">
    <citation type="journal article" date="2017" name="BMC Genomics">
        <title>Comparative genomic and phylogenomic analyses of the Bifidobacteriaceae family.</title>
        <authorList>
            <person name="Lugli G.A."/>
            <person name="Milani C."/>
            <person name="Turroni F."/>
            <person name="Duranti S."/>
            <person name="Mancabelli L."/>
            <person name="Mangifesta M."/>
            <person name="Ferrario C."/>
            <person name="Modesto M."/>
            <person name="Mattarelli P."/>
            <person name="Jiri K."/>
            <person name="van Sinderen D."/>
            <person name="Ventura M."/>
        </authorList>
    </citation>
    <scope>NUCLEOTIDE SEQUENCE [LARGE SCALE GENOMIC DNA]</scope>
    <source>
        <strain evidence="3 4">DSM 28807</strain>
    </source>
</reference>
<dbReference type="GO" id="GO:0003677">
    <property type="term" value="F:DNA binding"/>
    <property type="evidence" value="ECO:0007669"/>
    <property type="project" value="UniProtKB-KW"/>
</dbReference>
<gene>
    <name evidence="3" type="ORF">BLEM_0029</name>
</gene>
<evidence type="ECO:0000259" key="2">
    <source>
        <dbReference type="PROSITE" id="PS50937"/>
    </source>
</evidence>
<dbReference type="Proteomes" id="UP000216352">
    <property type="component" value="Unassembled WGS sequence"/>
</dbReference>
<dbReference type="GO" id="GO:0003700">
    <property type="term" value="F:DNA-binding transcription factor activity"/>
    <property type="evidence" value="ECO:0007669"/>
    <property type="project" value="InterPro"/>
</dbReference>
<dbReference type="SUPFAM" id="SSF46955">
    <property type="entry name" value="Putative DNA-binding domain"/>
    <property type="match status" value="1"/>
</dbReference>
<dbReference type="AlphaFoldDB" id="A0A261FX44"/>
<feature type="domain" description="HTH merR-type" evidence="2">
    <location>
        <begin position="1"/>
        <end position="70"/>
    </location>
</feature>
<organism evidence="3 4">
    <name type="scientific">Bifidobacterium lemurum</name>
    <dbReference type="NCBI Taxonomy" id="1603886"/>
    <lineage>
        <taxon>Bacteria</taxon>
        <taxon>Bacillati</taxon>
        <taxon>Actinomycetota</taxon>
        <taxon>Actinomycetes</taxon>
        <taxon>Bifidobacteriales</taxon>
        <taxon>Bifidobacteriaceae</taxon>
        <taxon>Bifidobacterium</taxon>
    </lineage>
</organism>
<comment type="caution">
    <text evidence="3">The sequence shown here is derived from an EMBL/GenBank/DDBJ whole genome shotgun (WGS) entry which is preliminary data.</text>
</comment>
<dbReference type="InterPro" id="IPR047057">
    <property type="entry name" value="MerR_fam"/>
</dbReference>
<dbReference type="PANTHER" id="PTHR30204:SF98">
    <property type="entry name" value="HTH-TYPE TRANSCRIPTIONAL REGULATOR ADHR"/>
    <property type="match status" value="1"/>
</dbReference>
<dbReference type="InterPro" id="IPR009061">
    <property type="entry name" value="DNA-bd_dom_put_sf"/>
</dbReference>
<dbReference type="Pfam" id="PF13411">
    <property type="entry name" value="MerR_1"/>
    <property type="match status" value="1"/>
</dbReference>
<proteinExistence type="predicted"/>
<dbReference type="PROSITE" id="PS50937">
    <property type="entry name" value="HTH_MERR_2"/>
    <property type="match status" value="1"/>
</dbReference>
<sequence length="160" mass="18486">MYSMKEACKLVNMSYETLKFYCKAGLVPNVRRDENNRRVFDDKNIAWIGALNCLRACGMGTAEMKEYLDLCLQGESSIPERKQILEAKRQILEQRMAEIQRSIDYIDAKQEFYDGVLEGRTKYYSNLIEVDDPDATMPDELAAFNEPEFPAERHLVGALR</sequence>